<dbReference type="InterPro" id="IPR002938">
    <property type="entry name" value="FAD-bd"/>
</dbReference>
<dbReference type="PANTHER" id="PTHR47356">
    <property type="entry name" value="FAD-DEPENDENT MONOOXYGENASE ASQG-RELATED"/>
    <property type="match status" value="1"/>
</dbReference>
<keyword evidence="6 10" id="KW-0503">Monooxygenase</keyword>
<feature type="domain" description="FAD-binding" evidence="7">
    <location>
        <begin position="7"/>
        <end position="176"/>
    </location>
</feature>
<evidence type="ECO:0000313" key="10">
    <source>
        <dbReference type="EMBL" id="KAG7142831.1"/>
    </source>
</evidence>
<keyword evidence="11" id="KW-1185">Reference proteome</keyword>
<evidence type="ECO:0000256" key="4">
    <source>
        <dbReference type="ARBA" id="ARBA00022827"/>
    </source>
</evidence>
<comment type="cofactor">
    <cofactor evidence="1">
        <name>FAD</name>
        <dbReference type="ChEBI" id="CHEBI:57692"/>
    </cofactor>
</comment>
<evidence type="ECO:0000256" key="3">
    <source>
        <dbReference type="ARBA" id="ARBA00022630"/>
    </source>
</evidence>
<evidence type="ECO:0000313" key="9">
    <source>
        <dbReference type="EMBL" id="CRK44450.1"/>
    </source>
</evidence>
<dbReference type="PRINTS" id="PR00420">
    <property type="entry name" value="RNGMNOXGNASE"/>
</dbReference>
<evidence type="ECO:0000259" key="7">
    <source>
        <dbReference type="Pfam" id="PF01494"/>
    </source>
</evidence>
<dbReference type="EMBL" id="CVQI01034040">
    <property type="protein sequence ID" value="CRK44450.1"/>
    <property type="molecule type" value="Genomic_DNA"/>
</dbReference>
<dbReference type="PANTHER" id="PTHR47356:SF2">
    <property type="entry name" value="FAD-BINDING DOMAIN-CONTAINING PROTEIN-RELATED"/>
    <property type="match status" value="1"/>
</dbReference>
<dbReference type="AlphaFoldDB" id="A0A0G4NDT3"/>
<protein>
    <submittedName>
        <fullName evidence="10">FAD-dependent monooxygenase ptmM like protein</fullName>
    </submittedName>
</protein>
<dbReference type="InterPro" id="IPR050562">
    <property type="entry name" value="FAD_mOase_fung"/>
</dbReference>
<name>A0A0G4NDT3_VERLO</name>
<reference evidence="11 12" key="1">
    <citation type="submission" date="2015-05" db="EMBL/GenBank/DDBJ databases">
        <authorList>
            <person name="Fogelqvist Johan"/>
        </authorList>
    </citation>
    <scope>NUCLEOTIDE SEQUENCE [LARGE SCALE GENOMIC DNA]</scope>
    <source>
        <strain evidence="8">VL1</strain>
        <strain evidence="9">VL2</strain>
    </source>
</reference>
<dbReference type="EMBL" id="CVQH01020240">
    <property type="protein sequence ID" value="CRK26626.1"/>
    <property type="molecule type" value="Genomic_DNA"/>
</dbReference>
<organism evidence="9 12">
    <name type="scientific">Verticillium longisporum</name>
    <name type="common">Verticillium dahliae var. longisporum</name>
    <dbReference type="NCBI Taxonomy" id="100787"/>
    <lineage>
        <taxon>Eukaryota</taxon>
        <taxon>Fungi</taxon>
        <taxon>Dikarya</taxon>
        <taxon>Ascomycota</taxon>
        <taxon>Pezizomycotina</taxon>
        <taxon>Sordariomycetes</taxon>
        <taxon>Hypocreomycetidae</taxon>
        <taxon>Glomerellales</taxon>
        <taxon>Plectosphaerellaceae</taxon>
        <taxon>Verticillium</taxon>
    </lineage>
</organism>
<dbReference type="SUPFAM" id="SSF51905">
    <property type="entry name" value="FAD/NAD(P)-binding domain"/>
    <property type="match status" value="1"/>
</dbReference>
<evidence type="ECO:0000256" key="5">
    <source>
        <dbReference type="ARBA" id="ARBA00023002"/>
    </source>
</evidence>
<evidence type="ECO:0000313" key="12">
    <source>
        <dbReference type="Proteomes" id="UP000045706"/>
    </source>
</evidence>
<comment type="similarity">
    <text evidence="2">Belongs to the paxM FAD-dependent monooxygenase family.</text>
</comment>
<dbReference type="InterPro" id="IPR036188">
    <property type="entry name" value="FAD/NAD-bd_sf"/>
</dbReference>
<dbReference type="Proteomes" id="UP000689129">
    <property type="component" value="Unassembled WGS sequence"/>
</dbReference>
<evidence type="ECO:0000313" key="8">
    <source>
        <dbReference type="EMBL" id="CRK26626.1"/>
    </source>
</evidence>
<reference evidence="10" key="2">
    <citation type="journal article" date="2021" name="Mol. Plant Pathol.">
        <title>A 20-kb lineage-specific genomic region tames virulence in pathogenic amphidiploid Verticillium longisporum.</title>
        <authorList>
            <person name="Harting R."/>
            <person name="Starke J."/>
            <person name="Kusch H."/>
            <person name="Poggeler S."/>
            <person name="Maurus I."/>
            <person name="Schluter R."/>
            <person name="Landesfeind M."/>
            <person name="Bulla I."/>
            <person name="Nowrousian M."/>
            <person name="de Jonge R."/>
            <person name="Stahlhut G."/>
            <person name="Hoff K.J."/>
            <person name="Asshauer K.P."/>
            <person name="Thurmer A."/>
            <person name="Stanke M."/>
            <person name="Daniel R."/>
            <person name="Morgenstern B."/>
            <person name="Thomma B.P.H.J."/>
            <person name="Kronstad J.W."/>
            <person name="Braus-Stromeyer S.A."/>
            <person name="Braus G.H."/>
        </authorList>
    </citation>
    <scope>NUCLEOTIDE SEQUENCE</scope>
    <source>
        <strain evidence="10">Vl32</strain>
    </source>
</reference>
<dbReference type="OrthoDB" id="16820at2759"/>
<dbReference type="Pfam" id="PF01494">
    <property type="entry name" value="FAD_binding_3"/>
    <property type="match status" value="1"/>
</dbReference>
<dbReference type="Gene3D" id="3.50.50.60">
    <property type="entry name" value="FAD/NAD(P)-binding domain"/>
    <property type="match status" value="1"/>
</dbReference>
<dbReference type="Proteomes" id="UP000044602">
    <property type="component" value="Unassembled WGS sequence"/>
</dbReference>
<dbReference type="Proteomes" id="UP000045706">
    <property type="component" value="Unassembled WGS sequence"/>
</dbReference>
<evidence type="ECO:0000256" key="6">
    <source>
        <dbReference type="ARBA" id="ARBA00023033"/>
    </source>
</evidence>
<dbReference type="GO" id="GO:0004497">
    <property type="term" value="F:monooxygenase activity"/>
    <property type="evidence" value="ECO:0007669"/>
    <property type="project" value="UniProtKB-KW"/>
</dbReference>
<dbReference type="GO" id="GO:0071949">
    <property type="term" value="F:FAD binding"/>
    <property type="evidence" value="ECO:0007669"/>
    <property type="project" value="InterPro"/>
</dbReference>
<dbReference type="EMBL" id="JAEMWZ010000013">
    <property type="protein sequence ID" value="KAG7142831.1"/>
    <property type="molecule type" value="Genomic_DNA"/>
</dbReference>
<evidence type="ECO:0000256" key="1">
    <source>
        <dbReference type="ARBA" id="ARBA00001974"/>
    </source>
</evidence>
<dbReference type="STRING" id="100787.A0A0G4NDT3"/>
<gene>
    <name evidence="8" type="ORF">BN1708_014599</name>
    <name evidence="9" type="ORF">BN1723_016346</name>
    <name evidence="10" type="ORF">HYQ45_000924</name>
</gene>
<proteinExistence type="inferred from homology"/>
<accession>A0A0G4NDT3</accession>
<keyword evidence="4" id="KW-0274">FAD</keyword>
<sequence length="282" mass="31524">MLDKNDFKVIIVGGGVAGLALANMLEQYGWDYLILESHSAIAPQVGASIGMFPNGLRILDQLGLYAPIHAHFEGQTRCETFYTRRADGTIISQLNDVRTHLERRHGYPFLFFDRQKLPEIMYRNLQHKDRVLVNKRVTSIELSSGAGSVTCADGTVFRGTLVVGADGVHSTVRDSMTSIANKFDPGYFDHTEASRVPCFYRCSFGIAKNVPGWVDGTQHTIVGQGMSQLVVSGPENKVYWFLFERLPRPNYGKDIAPYSREDEAEFVRLHCTLPVTENITFG</sequence>
<keyword evidence="5" id="KW-0560">Oxidoreductase</keyword>
<keyword evidence="3" id="KW-0285">Flavoprotein</keyword>
<evidence type="ECO:0000313" key="11">
    <source>
        <dbReference type="Proteomes" id="UP000044602"/>
    </source>
</evidence>
<evidence type="ECO:0000256" key="2">
    <source>
        <dbReference type="ARBA" id="ARBA00007992"/>
    </source>
</evidence>